<organism evidence="1 2">
    <name type="scientific">Mya arenaria</name>
    <name type="common">Soft-shell clam</name>
    <dbReference type="NCBI Taxonomy" id="6604"/>
    <lineage>
        <taxon>Eukaryota</taxon>
        <taxon>Metazoa</taxon>
        <taxon>Spiralia</taxon>
        <taxon>Lophotrochozoa</taxon>
        <taxon>Mollusca</taxon>
        <taxon>Bivalvia</taxon>
        <taxon>Autobranchia</taxon>
        <taxon>Heteroconchia</taxon>
        <taxon>Euheterodonta</taxon>
        <taxon>Imparidentia</taxon>
        <taxon>Neoheterodontei</taxon>
        <taxon>Myida</taxon>
        <taxon>Myoidea</taxon>
        <taxon>Myidae</taxon>
        <taxon>Mya</taxon>
    </lineage>
</organism>
<dbReference type="Proteomes" id="UP001164746">
    <property type="component" value="Chromosome 5"/>
</dbReference>
<reference evidence="1" key="1">
    <citation type="submission" date="2022-11" db="EMBL/GenBank/DDBJ databases">
        <title>Centuries of genome instability and evolution in soft-shell clam transmissible cancer (bioRxiv).</title>
        <authorList>
            <person name="Hart S.F.M."/>
            <person name="Yonemitsu M.A."/>
            <person name="Giersch R.M."/>
            <person name="Beal B.F."/>
            <person name="Arriagada G."/>
            <person name="Davis B.W."/>
            <person name="Ostrander E.A."/>
            <person name="Goff S.P."/>
            <person name="Metzger M.J."/>
        </authorList>
    </citation>
    <scope>NUCLEOTIDE SEQUENCE</scope>
    <source>
        <strain evidence="1">MELC-2E11</strain>
        <tissue evidence="1">Siphon/mantle</tissue>
    </source>
</reference>
<protein>
    <submittedName>
        <fullName evidence="1">PK1L2-like protein</fullName>
    </submittedName>
</protein>
<keyword evidence="2" id="KW-1185">Reference proteome</keyword>
<sequence>MYPRCGGLFQYMYTKKNPYSWKESVAIVTSGVQSLTLKDSHNKPVHMNNLKSPLKLAFDFDDIELINAVYGRGNGDGGNVLDNITRYCQECDHRCCKDNTASCIGIYAGCGMFCSHLPDISMTANCTDLNEDLTAKDTPGNVISGKTIYLSAREPKLEESNVTSYVLYFTVSVDLTDTQTREELMLREQGCLGNETFSECYALMDLTTTLRSFHLGCYYWDVEKDDWTQEGMQDVESGSSWNYIYNDWLAVDMGSLLSTTATIEATSEDQMRMKQKYRFMIQSSREIRDGHLWISIFSKPPASQFTRVQRLTCALSLLLSTMLTNLMFYGIPTDEPTDQE</sequence>
<evidence type="ECO:0000313" key="2">
    <source>
        <dbReference type="Proteomes" id="UP001164746"/>
    </source>
</evidence>
<dbReference type="InterPro" id="IPR051223">
    <property type="entry name" value="Polycystin"/>
</dbReference>
<evidence type="ECO:0000313" key="1">
    <source>
        <dbReference type="EMBL" id="WAR05980.1"/>
    </source>
</evidence>
<dbReference type="EMBL" id="CP111016">
    <property type="protein sequence ID" value="WAR05980.1"/>
    <property type="molecule type" value="Genomic_DNA"/>
</dbReference>
<dbReference type="PANTHER" id="PTHR10877">
    <property type="entry name" value="POLYCYSTIN FAMILY MEMBER"/>
    <property type="match status" value="1"/>
</dbReference>
<proteinExistence type="predicted"/>
<name>A0ABY7EAG6_MYAAR</name>
<accession>A0ABY7EAG6</accession>
<gene>
    <name evidence="1" type="ORF">MAR_021349</name>
</gene>
<dbReference type="PANTHER" id="PTHR10877:SF194">
    <property type="entry name" value="LOCATION OF VULVA DEFECTIVE 1"/>
    <property type="match status" value="1"/>
</dbReference>